<dbReference type="OrthoDB" id="9804072at2"/>
<evidence type="ECO:0000259" key="5">
    <source>
        <dbReference type="Pfam" id="PF01168"/>
    </source>
</evidence>
<dbReference type="SUPFAM" id="SSF51419">
    <property type="entry name" value="PLP-binding barrel"/>
    <property type="match status" value="1"/>
</dbReference>
<dbReference type="CDD" id="cd00635">
    <property type="entry name" value="PLPDE_III_YBL036c_like"/>
    <property type="match status" value="1"/>
</dbReference>
<evidence type="ECO:0000313" key="7">
    <source>
        <dbReference type="Proteomes" id="UP000198972"/>
    </source>
</evidence>
<dbReference type="STRING" id="670482.SAMN04488542_10246"/>
<dbReference type="PIRSF" id="PIRSF004848">
    <property type="entry name" value="YBL036c_PLPDEIII"/>
    <property type="match status" value="1"/>
</dbReference>
<dbReference type="InterPro" id="IPR011078">
    <property type="entry name" value="PyrdxlP_homeostasis"/>
</dbReference>
<keyword evidence="1 2" id="KW-0663">Pyridoxal phosphate</keyword>
<organism evidence="6 7">
    <name type="scientific">Fontibacillus panacisegetis</name>
    <dbReference type="NCBI Taxonomy" id="670482"/>
    <lineage>
        <taxon>Bacteria</taxon>
        <taxon>Bacillati</taxon>
        <taxon>Bacillota</taxon>
        <taxon>Bacilli</taxon>
        <taxon>Bacillales</taxon>
        <taxon>Paenibacillaceae</taxon>
        <taxon>Fontibacillus</taxon>
    </lineage>
</organism>
<dbReference type="PANTHER" id="PTHR10146:SF14">
    <property type="entry name" value="PYRIDOXAL PHOSPHATE HOMEOSTASIS PROTEIN"/>
    <property type="match status" value="1"/>
</dbReference>
<evidence type="ECO:0000256" key="1">
    <source>
        <dbReference type="ARBA" id="ARBA00022898"/>
    </source>
</evidence>
<feature type="domain" description="Alanine racemase N-terminal" evidence="5">
    <location>
        <begin position="25"/>
        <end position="225"/>
    </location>
</feature>
<dbReference type="InterPro" id="IPR001608">
    <property type="entry name" value="Ala_racemase_N"/>
</dbReference>
<name>A0A1G7FLF8_9BACL</name>
<sequence length="230" mass="25775">MSLKERIGQVEERIQAACDRSGRAREDVHIVAVTKYVSVEMTHMVLEEGIIHLGENRPQIAGPKWEALGDQGIWHFIGHIQSRKVKDIVGKFQYIHSLDRLSLAKELEKRAADADTEVSAFLQVNVSGEESKQGITPEEAEQFLTEAADLTHVKIIGLMTMAPIEDDPEATRPFFRELRRLRDELNAKGVTKEPLTELSMGMSDDFEVAIEEGATWVRLGTILVGKGEEK</sequence>
<dbReference type="Gene3D" id="3.20.20.10">
    <property type="entry name" value="Alanine racemase"/>
    <property type="match status" value="1"/>
</dbReference>
<dbReference type="NCBIfam" id="TIGR00044">
    <property type="entry name" value="YggS family pyridoxal phosphate-dependent enzyme"/>
    <property type="match status" value="1"/>
</dbReference>
<dbReference type="FunFam" id="3.20.20.10:FF:000011">
    <property type="entry name" value="Pyridoxal phosphate homeostasis protein"/>
    <property type="match status" value="1"/>
</dbReference>
<comment type="similarity">
    <text evidence="2 4">Belongs to the pyridoxal phosphate-binding protein YggS/PROSC family.</text>
</comment>
<dbReference type="Proteomes" id="UP000198972">
    <property type="component" value="Unassembled WGS sequence"/>
</dbReference>
<dbReference type="HAMAP" id="MF_02087">
    <property type="entry name" value="PLP_homeostasis"/>
    <property type="match status" value="1"/>
</dbReference>
<proteinExistence type="inferred from homology"/>
<dbReference type="Pfam" id="PF01168">
    <property type="entry name" value="Ala_racemase_N"/>
    <property type="match status" value="1"/>
</dbReference>
<dbReference type="PROSITE" id="PS01211">
    <property type="entry name" value="UPF0001"/>
    <property type="match status" value="1"/>
</dbReference>
<dbReference type="GO" id="GO:0030170">
    <property type="term" value="F:pyridoxal phosphate binding"/>
    <property type="evidence" value="ECO:0007669"/>
    <property type="project" value="UniProtKB-UniRule"/>
</dbReference>
<keyword evidence="7" id="KW-1185">Reference proteome</keyword>
<dbReference type="AlphaFoldDB" id="A0A1G7FLF8"/>
<evidence type="ECO:0000313" key="6">
    <source>
        <dbReference type="EMBL" id="SDE76710.1"/>
    </source>
</evidence>
<reference evidence="6 7" key="1">
    <citation type="submission" date="2016-10" db="EMBL/GenBank/DDBJ databases">
        <authorList>
            <person name="de Groot N.N."/>
        </authorList>
    </citation>
    <scope>NUCLEOTIDE SEQUENCE [LARGE SCALE GENOMIC DNA]</scope>
    <source>
        <strain evidence="6 7">DSM 28129</strain>
    </source>
</reference>
<accession>A0A1G7FLF8</accession>
<evidence type="ECO:0000256" key="3">
    <source>
        <dbReference type="PIRSR" id="PIRSR004848-1"/>
    </source>
</evidence>
<dbReference type="PANTHER" id="PTHR10146">
    <property type="entry name" value="PROLINE SYNTHETASE CO-TRANSCRIBED BACTERIAL HOMOLOG PROTEIN"/>
    <property type="match status" value="1"/>
</dbReference>
<feature type="modified residue" description="N6-(pyridoxal phosphate)lysine" evidence="2 3">
    <location>
        <position position="35"/>
    </location>
</feature>
<dbReference type="InterPro" id="IPR029066">
    <property type="entry name" value="PLP-binding_barrel"/>
</dbReference>
<evidence type="ECO:0000256" key="2">
    <source>
        <dbReference type="HAMAP-Rule" id="MF_02087"/>
    </source>
</evidence>
<comment type="cofactor">
    <cofactor evidence="3">
        <name>pyridoxal 5'-phosphate</name>
        <dbReference type="ChEBI" id="CHEBI:597326"/>
    </cofactor>
</comment>
<comment type="function">
    <text evidence="2">Pyridoxal 5'-phosphate (PLP)-binding protein, which is involved in PLP homeostasis.</text>
</comment>
<dbReference type="RefSeq" id="WP_091226530.1">
    <property type="nucleotide sequence ID" value="NZ_FNBG01000002.1"/>
</dbReference>
<dbReference type="EMBL" id="FNBG01000002">
    <property type="protein sequence ID" value="SDE76710.1"/>
    <property type="molecule type" value="Genomic_DNA"/>
</dbReference>
<protein>
    <recommendedName>
        <fullName evidence="2">Pyridoxal phosphate homeostasis protein</fullName>
        <shortName evidence="2">PLP homeostasis protein</shortName>
    </recommendedName>
</protein>
<evidence type="ECO:0000256" key="4">
    <source>
        <dbReference type="RuleBase" id="RU004514"/>
    </source>
</evidence>
<gene>
    <name evidence="6" type="ORF">SAMN04488542_10246</name>
</gene>